<evidence type="ECO:0000313" key="10">
    <source>
        <dbReference type="EMBL" id="UQA90816.1"/>
    </source>
</evidence>
<keyword evidence="5 9" id="KW-0812">Transmembrane</keyword>
<dbReference type="PANTHER" id="PTHR33908">
    <property type="entry name" value="MANNOSYLTRANSFERASE YKCB-RELATED"/>
    <property type="match status" value="1"/>
</dbReference>
<feature type="transmembrane region" description="Helical" evidence="9">
    <location>
        <begin position="123"/>
        <end position="141"/>
    </location>
</feature>
<evidence type="ECO:0000256" key="4">
    <source>
        <dbReference type="ARBA" id="ARBA00022679"/>
    </source>
</evidence>
<feature type="transmembrane region" description="Helical" evidence="9">
    <location>
        <begin position="27"/>
        <end position="47"/>
    </location>
</feature>
<proteinExistence type="predicted"/>
<sequence>MDHGVELQPRPADHIPSARPSRTPRRALPWLAGVALAFVAVQLVLVVPGSGLGWDEIVYVSQVQPGTPTAFFSAPRARGISYLVAPVAALTASTTALRVYLAVLSGLGLFLALWVWRRLVPPPVLGCAGLLFASLWVTLFYGPRAMPNLWCALGALAATGWFLRAARARADRAALVGVGAALAFVTVLRPTDGVGLAAPLLVAAVVVRPWRRFALPAVLVAGIVVGAAPWVVEAYLSYGGLTARMDRASEIQGGMGWHIAVDDQVRSLGGRTLCRPCGGEWTHPWTAVWWFALPVLAACGVACARIARRGSIALLAVAAAVTLAWPYLFSIDYAAPRFLLPAYALLALPVAECVVWCFTRVRPAPRTVAGAAMALGLVGHLAVQFAVLTQVDGRSRARHQDLTAIGAQLERQGVRPPCVVTGEQAIPVAYYTGCTSRQLDGHDESITQRQLLGLGRRMPLVVITKSTQAPPSFARDWHPSGIPDGYLAWISPRPS</sequence>
<evidence type="ECO:0000256" key="9">
    <source>
        <dbReference type="SAM" id="Phobius"/>
    </source>
</evidence>
<feature type="transmembrane region" description="Helical" evidence="9">
    <location>
        <begin position="217"/>
        <end position="238"/>
    </location>
</feature>
<evidence type="ECO:0000256" key="7">
    <source>
        <dbReference type="ARBA" id="ARBA00023136"/>
    </source>
</evidence>
<keyword evidence="7 9" id="KW-0472">Membrane</keyword>
<feature type="transmembrane region" description="Helical" evidence="9">
    <location>
        <begin position="287"/>
        <end position="304"/>
    </location>
</feature>
<keyword evidence="2" id="KW-1003">Cell membrane</keyword>
<dbReference type="RefSeq" id="WP_248861583.1">
    <property type="nucleotide sequence ID" value="NZ_CP086322.1"/>
</dbReference>
<reference evidence="10" key="1">
    <citation type="submission" date="2021-10" db="EMBL/GenBank/DDBJ databases">
        <title>Streptomyces nigrumlapis sp.nov.,an antimicrobial producing actinobacterium isolated from Black Gobi rocks.</title>
        <authorList>
            <person name="Wen Y."/>
            <person name="Zhang W."/>
            <person name="Liu X.G."/>
        </authorList>
    </citation>
    <scope>NUCLEOTIDE SEQUENCE</scope>
    <source>
        <strain evidence="10">ST13-2-2</strain>
    </source>
</reference>
<feature type="transmembrane region" description="Helical" evidence="9">
    <location>
        <begin position="97"/>
        <end position="116"/>
    </location>
</feature>
<evidence type="ECO:0000256" key="5">
    <source>
        <dbReference type="ARBA" id="ARBA00022692"/>
    </source>
</evidence>
<dbReference type="Proteomes" id="UP000830115">
    <property type="component" value="Chromosome"/>
</dbReference>
<comment type="subcellular location">
    <subcellularLocation>
        <location evidence="1">Cell membrane</location>
        <topology evidence="1">Multi-pass membrane protein</topology>
    </subcellularLocation>
</comment>
<organism evidence="10 11">
    <name type="scientific">Streptomyces halobius</name>
    <dbReference type="NCBI Taxonomy" id="2879846"/>
    <lineage>
        <taxon>Bacteria</taxon>
        <taxon>Bacillati</taxon>
        <taxon>Actinomycetota</taxon>
        <taxon>Actinomycetes</taxon>
        <taxon>Kitasatosporales</taxon>
        <taxon>Streptomycetaceae</taxon>
        <taxon>Streptomyces</taxon>
    </lineage>
</organism>
<keyword evidence="3" id="KW-0328">Glycosyltransferase</keyword>
<feature type="transmembrane region" description="Helical" evidence="9">
    <location>
        <begin position="340"/>
        <end position="361"/>
    </location>
</feature>
<accession>A0ABY4LZA1</accession>
<keyword evidence="11" id="KW-1185">Reference proteome</keyword>
<feature type="transmembrane region" description="Helical" evidence="9">
    <location>
        <begin position="147"/>
        <end position="163"/>
    </location>
</feature>
<evidence type="ECO:0000256" key="6">
    <source>
        <dbReference type="ARBA" id="ARBA00022989"/>
    </source>
</evidence>
<dbReference type="InterPro" id="IPR050297">
    <property type="entry name" value="LipidA_mod_glycosyltrf_83"/>
</dbReference>
<evidence type="ECO:0000256" key="3">
    <source>
        <dbReference type="ARBA" id="ARBA00022676"/>
    </source>
</evidence>
<dbReference type="PANTHER" id="PTHR33908:SF11">
    <property type="entry name" value="MEMBRANE PROTEIN"/>
    <property type="match status" value="1"/>
</dbReference>
<protein>
    <recommendedName>
        <fullName evidence="12">Dolichyl-phosphate-mannose-protein mannosyltransferase</fullName>
    </recommendedName>
</protein>
<gene>
    <name evidence="10" type="ORF">K9S39_01990</name>
</gene>
<evidence type="ECO:0000256" key="1">
    <source>
        <dbReference type="ARBA" id="ARBA00004651"/>
    </source>
</evidence>
<keyword evidence="4" id="KW-0808">Transferase</keyword>
<feature type="transmembrane region" description="Helical" evidence="9">
    <location>
        <begin position="311"/>
        <end position="328"/>
    </location>
</feature>
<feature type="region of interest" description="Disordered" evidence="8">
    <location>
        <begin position="1"/>
        <end position="22"/>
    </location>
</feature>
<dbReference type="EMBL" id="CP086322">
    <property type="protein sequence ID" value="UQA90816.1"/>
    <property type="molecule type" value="Genomic_DNA"/>
</dbReference>
<keyword evidence="6 9" id="KW-1133">Transmembrane helix</keyword>
<evidence type="ECO:0008006" key="12">
    <source>
        <dbReference type="Google" id="ProtNLM"/>
    </source>
</evidence>
<evidence type="ECO:0000313" key="11">
    <source>
        <dbReference type="Proteomes" id="UP000830115"/>
    </source>
</evidence>
<evidence type="ECO:0000256" key="8">
    <source>
        <dbReference type="SAM" id="MobiDB-lite"/>
    </source>
</evidence>
<feature type="transmembrane region" description="Helical" evidence="9">
    <location>
        <begin position="368"/>
        <end position="388"/>
    </location>
</feature>
<evidence type="ECO:0000256" key="2">
    <source>
        <dbReference type="ARBA" id="ARBA00022475"/>
    </source>
</evidence>
<name>A0ABY4LZA1_9ACTN</name>